<dbReference type="SUPFAM" id="SSF81383">
    <property type="entry name" value="F-box domain"/>
    <property type="match status" value="1"/>
</dbReference>
<sequence length="715" mass="81724">MQRSSARIVQKRKDESEKSERQEAGKASRAKEGRAAQPRRQGTSRISEKSAPTKAPTAARKKQKVASSKVATSNPTKGPWAKVKGRRGQLKMVVEMPFDILLELFSYLDPVDLLNLSKASHAMRALLLDRSVALPLWKSAFERVQPQPPACPEDMNLPQYASFLYGRTCSACDTTVSLKRMWPYYLRLCKGCITKEFIPVPTREEEPLVEKIGSILAPYYDRETWSAWRRHGYPRAIYEKYLEELRKMVKDKTTSRLDRYVKEEKEKWERKRIAAGGWRGWEYRVGRAKVEDIINRRSNRKEAIKERLREIGYGAILDRLSNDALMTLPGMGGVKPLSDAEWNRLEQLLIDTLDELQKTFDQRDRKALLIHRTHNVAWLHEYYIALNREKQQFAPPKRELAHVEPFRSMIYDTPSDVKLGHPDFTKLLDKLPQIYDEWKKRADEVLLRLLPTEGQTESSGSKKKGKGKAILPDASTLNLATTLFSCEWCPEILTYPIVLSHGCLAQKHRAKKGSKKDRDDDQDAEDDDVDSNVPWNEGGDQVAFDEYASKIAAAVIKALGEDPSTVTWEELDRLNQRVECLRCRKEKGANKRLVMGWRAAILHEIDKHSEDDDEDRYETGWEGLDADSLALAHEKEKQAKNNSHIRPSGNVHCVECKKLTMEEDGRLSYGNYGFKLPEPGATECPKGHDLSKEGATYSDGWMMAFKAMPHPVKIA</sequence>
<reference evidence="3 4" key="1">
    <citation type="journal article" date="2020" name="ISME J.">
        <title>Uncovering the hidden diversity of litter-decomposition mechanisms in mushroom-forming fungi.</title>
        <authorList>
            <person name="Floudas D."/>
            <person name="Bentzer J."/>
            <person name="Ahren D."/>
            <person name="Johansson T."/>
            <person name="Persson P."/>
            <person name="Tunlid A."/>
        </authorList>
    </citation>
    <scope>NUCLEOTIDE SEQUENCE [LARGE SCALE GENOMIC DNA]</scope>
    <source>
        <strain evidence="3 4">CBS 175.51</strain>
    </source>
</reference>
<dbReference type="EMBL" id="JAACJK010000220">
    <property type="protein sequence ID" value="KAF5315886.1"/>
    <property type="molecule type" value="Genomic_DNA"/>
</dbReference>
<dbReference type="CDD" id="cd09917">
    <property type="entry name" value="F-box_SF"/>
    <property type="match status" value="1"/>
</dbReference>
<protein>
    <recommendedName>
        <fullName evidence="2">F-box domain-containing protein</fullName>
    </recommendedName>
</protein>
<dbReference type="Proteomes" id="UP000541558">
    <property type="component" value="Unassembled WGS sequence"/>
</dbReference>
<dbReference type="InterPro" id="IPR001810">
    <property type="entry name" value="F-box_dom"/>
</dbReference>
<evidence type="ECO:0000313" key="4">
    <source>
        <dbReference type="Proteomes" id="UP000541558"/>
    </source>
</evidence>
<proteinExistence type="predicted"/>
<gene>
    <name evidence="3" type="ORF">D9611_004961</name>
</gene>
<feature type="region of interest" description="Disordered" evidence="1">
    <location>
        <begin position="1"/>
        <end position="83"/>
    </location>
</feature>
<dbReference type="Gene3D" id="1.20.1280.50">
    <property type="match status" value="1"/>
</dbReference>
<name>A0A8H5B406_9AGAR</name>
<dbReference type="SMART" id="SM00256">
    <property type="entry name" value="FBOX"/>
    <property type="match status" value="1"/>
</dbReference>
<feature type="domain" description="F-box" evidence="2">
    <location>
        <begin position="90"/>
        <end position="140"/>
    </location>
</feature>
<feature type="compositionally biased region" description="Basic and acidic residues" evidence="1">
    <location>
        <begin position="11"/>
        <end position="34"/>
    </location>
</feature>
<feature type="compositionally biased region" description="Low complexity" evidence="1">
    <location>
        <begin position="49"/>
        <end position="58"/>
    </location>
</feature>
<evidence type="ECO:0000259" key="2">
    <source>
        <dbReference type="PROSITE" id="PS50181"/>
    </source>
</evidence>
<organism evidence="3 4">
    <name type="scientific">Ephemerocybe angulata</name>
    <dbReference type="NCBI Taxonomy" id="980116"/>
    <lineage>
        <taxon>Eukaryota</taxon>
        <taxon>Fungi</taxon>
        <taxon>Dikarya</taxon>
        <taxon>Basidiomycota</taxon>
        <taxon>Agaricomycotina</taxon>
        <taxon>Agaricomycetes</taxon>
        <taxon>Agaricomycetidae</taxon>
        <taxon>Agaricales</taxon>
        <taxon>Agaricineae</taxon>
        <taxon>Psathyrellaceae</taxon>
        <taxon>Ephemerocybe</taxon>
    </lineage>
</organism>
<dbReference type="PROSITE" id="PS50181">
    <property type="entry name" value="FBOX"/>
    <property type="match status" value="1"/>
</dbReference>
<dbReference type="InterPro" id="IPR036047">
    <property type="entry name" value="F-box-like_dom_sf"/>
</dbReference>
<dbReference type="AlphaFoldDB" id="A0A8H5B406"/>
<dbReference type="OrthoDB" id="2322499at2759"/>
<accession>A0A8H5B406</accession>
<feature type="compositionally biased region" description="Acidic residues" evidence="1">
    <location>
        <begin position="520"/>
        <end position="530"/>
    </location>
</feature>
<evidence type="ECO:0000256" key="1">
    <source>
        <dbReference type="SAM" id="MobiDB-lite"/>
    </source>
</evidence>
<keyword evidence="4" id="KW-1185">Reference proteome</keyword>
<feature type="compositionally biased region" description="Polar residues" evidence="1">
    <location>
        <begin position="65"/>
        <end position="76"/>
    </location>
</feature>
<dbReference type="Pfam" id="PF00646">
    <property type="entry name" value="F-box"/>
    <property type="match status" value="1"/>
</dbReference>
<comment type="caution">
    <text evidence="3">The sequence shown here is derived from an EMBL/GenBank/DDBJ whole genome shotgun (WGS) entry which is preliminary data.</text>
</comment>
<evidence type="ECO:0000313" key="3">
    <source>
        <dbReference type="EMBL" id="KAF5315886.1"/>
    </source>
</evidence>
<feature type="region of interest" description="Disordered" evidence="1">
    <location>
        <begin position="510"/>
        <end position="539"/>
    </location>
</feature>